<protein>
    <submittedName>
        <fullName evidence="2">Uncharacterized protein</fullName>
    </submittedName>
</protein>
<accession>A0A5C1ALI5</accession>
<dbReference type="KEGG" id="lrs:PX52LOC_06890"/>
<feature type="region of interest" description="Disordered" evidence="1">
    <location>
        <begin position="135"/>
        <end position="188"/>
    </location>
</feature>
<dbReference type="EMBL" id="CP042425">
    <property type="protein sequence ID" value="QEL19810.1"/>
    <property type="molecule type" value="Genomic_DNA"/>
</dbReference>
<gene>
    <name evidence="2" type="ORF">PX52LOC_06890</name>
</gene>
<evidence type="ECO:0000256" key="1">
    <source>
        <dbReference type="SAM" id="MobiDB-lite"/>
    </source>
</evidence>
<keyword evidence="3" id="KW-1185">Reference proteome</keyword>
<evidence type="ECO:0000313" key="3">
    <source>
        <dbReference type="Proteomes" id="UP000324974"/>
    </source>
</evidence>
<name>A0A5C1ALI5_9BACT</name>
<organism evidence="2 3">
    <name type="scientific">Limnoglobus roseus</name>
    <dbReference type="NCBI Taxonomy" id="2598579"/>
    <lineage>
        <taxon>Bacteria</taxon>
        <taxon>Pseudomonadati</taxon>
        <taxon>Planctomycetota</taxon>
        <taxon>Planctomycetia</taxon>
        <taxon>Gemmatales</taxon>
        <taxon>Gemmataceae</taxon>
        <taxon>Limnoglobus</taxon>
    </lineage>
</organism>
<dbReference type="Proteomes" id="UP000324974">
    <property type="component" value="Chromosome"/>
</dbReference>
<sequence>MFSSFFAPLFSPARPSPSRPLRGRLAAAVADLGELSTQGHAFADDEIDRDAVALTVRLAVRLLRLGRVLPSEDTQLATRPLPLWDRLIDAAGVLEALLRDGPFADAEGFDADAVAAVEALGDDLWKKLEDHYASVPTPDSDDGEEAHHLASADFDADRDRDEDAEGEGEGGDRPIGYLGFLDPAGPRS</sequence>
<reference evidence="3" key="1">
    <citation type="submission" date="2019-08" db="EMBL/GenBank/DDBJ databases">
        <title>Limnoglobus roseus gen. nov., sp. nov., a novel freshwater planctomycete with a giant genome from the family Gemmataceae.</title>
        <authorList>
            <person name="Kulichevskaya I.S."/>
            <person name="Naumoff D.G."/>
            <person name="Miroshnikov K."/>
            <person name="Ivanova A."/>
            <person name="Philippov D.A."/>
            <person name="Hakobyan A."/>
            <person name="Rijpstra I.C."/>
            <person name="Sinninghe Damste J.S."/>
            <person name="Liesack W."/>
            <person name="Dedysh S.N."/>
        </authorList>
    </citation>
    <scope>NUCLEOTIDE SEQUENCE [LARGE SCALE GENOMIC DNA]</scope>
    <source>
        <strain evidence="3">PX52</strain>
    </source>
</reference>
<feature type="compositionally biased region" description="Basic and acidic residues" evidence="1">
    <location>
        <begin position="145"/>
        <end position="161"/>
    </location>
</feature>
<proteinExistence type="predicted"/>
<dbReference type="RefSeq" id="WP_149114166.1">
    <property type="nucleotide sequence ID" value="NZ_CP042425.1"/>
</dbReference>
<evidence type="ECO:0000313" key="2">
    <source>
        <dbReference type="EMBL" id="QEL19810.1"/>
    </source>
</evidence>
<dbReference type="AlphaFoldDB" id="A0A5C1ALI5"/>